<dbReference type="AlphaFoldDB" id="A0A2T1GBS6"/>
<sequence length="80" mass="9764">MTRTYRSTAIDKGYWQFKHQSIGWARVGQKELYQEERTLYQPRSRHCSMRFPHYTSTYEDCTPSSVSDKYASREQRIKYR</sequence>
<protein>
    <submittedName>
        <fullName evidence="1">Uncharacterized protein</fullName>
    </submittedName>
</protein>
<gene>
    <name evidence="1" type="ORF">C7B77_17055</name>
</gene>
<accession>A0A2T1GBS6</accession>
<keyword evidence="2" id="KW-1185">Reference proteome</keyword>
<dbReference type="Proteomes" id="UP000238937">
    <property type="component" value="Unassembled WGS sequence"/>
</dbReference>
<comment type="caution">
    <text evidence="1">The sequence shown here is derived from an EMBL/GenBank/DDBJ whole genome shotgun (WGS) entry which is preliminary data.</text>
</comment>
<organism evidence="1 2">
    <name type="scientific">Chamaesiphon polymorphus CCALA 037</name>
    <dbReference type="NCBI Taxonomy" id="2107692"/>
    <lineage>
        <taxon>Bacteria</taxon>
        <taxon>Bacillati</taxon>
        <taxon>Cyanobacteriota</taxon>
        <taxon>Cyanophyceae</taxon>
        <taxon>Gomontiellales</taxon>
        <taxon>Chamaesiphonaceae</taxon>
        <taxon>Chamaesiphon</taxon>
    </lineage>
</organism>
<dbReference type="EMBL" id="PVWO01000232">
    <property type="protein sequence ID" value="PSB54802.1"/>
    <property type="molecule type" value="Genomic_DNA"/>
</dbReference>
<evidence type="ECO:0000313" key="1">
    <source>
        <dbReference type="EMBL" id="PSB54802.1"/>
    </source>
</evidence>
<evidence type="ECO:0000313" key="2">
    <source>
        <dbReference type="Proteomes" id="UP000238937"/>
    </source>
</evidence>
<reference evidence="1 2" key="1">
    <citation type="submission" date="2018-03" db="EMBL/GenBank/DDBJ databases">
        <title>The ancient ancestry and fast evolution of plastids.</title>
        <authorList>
            <person name="Moore K.R."/>
            <person name="Magnabosco C."/>
            <person name="Momper L."/>
            <person name="Gold D.A."/>
            <person name="Bosak T."/>
            <person name="Fournier G.P."/>
        </authorList>
    </citation>
    <scope>NUCLEOTIDE SEQUENCE [LARGE SCALE GENOMIC DNA]</scope>
    <source>
        <strain evidence="1 2">CCALA 037</strain>
    </source>
</reference>
<proteinExistence type="predicted"/>
<dbReference type="RefSeq" id="WP_106307342.1">
    <property type="nucleotide sequence ID" value="NZ_PVWO01000232.1"/>
</dbReference>
<name>A0A2T1GBS6_9CYAN</name>